<name>A0ABY6K5C0_9ARAC</name>
<sequence>MVAYQDCGLSYHDIAARATCEETITRIHKIIWNDRRKISLYAIGILARVGVSLVSLESLKAKRNLRRNITIDESWVYHYTPETDMQSKW</sequence>
<proteinExistence type="predicted"/>
<gene>
    <name evidence="1" type="ORF">LAZ67_2006274</name>
</gene>
<evidence type="ECO:0000313" key="2">
    <source>
        <dbReference type="Proteomes" id="UP001235939"/>
    </source>
</evidence>
<keyword evidence="2" id="KW-1185">Reference proteome</keyword>
<dbReference type="Proteomes" id="UP001235939">
    <property type="component" value="Chromosome 02"/>
</dbReference>
<evidence type="ECO:0000313" key="1">
    <source>
        <dbReference type="EMBL" id="UYV63993.1"/>
    </source>
</evidence>
<accession>A0ABY6K5C0</accession>
<protein>
    <submittedName>
        <fullName evidence="1">Uncharacterized protein</fullName>
    </submittedName>
</protein>
<dbReference type="EMBL" id="CP092864">
    <property type="protein sequence ID" value="UYV63993.1"/>
    <property type="molecule type" value="Genomic_DNA"/>
</dbReference>
<reference evidence="1 2" key="1">
    <citation type="submission" date="2022-01" db="EMBL/GenBank/DDBJ databases">
        <title>A chromosomal length assembly of Cordylochernes scorpioides.</title>
        <authorList>
            <person name="Zeh D."/>
            <person name="Zeh J."/>
        </authorList>
    </citation>
    <scope>NUCLEOTIDE SEQUENCE [LARGE SCALE GENOMIC DNA]</scope>
    <source>
        <strain evidence="1">IN4F17</strain>
        <tissue evidence="1">Whole Body</tissue>
    </source>
</reference>
<organism evidence="1 2">
    <name type="scientific">Cordylochernes scorpioides</name>
    <dbReference type="NCBI Taxonomy" id="51811"/>
    <lineage>
        <taxon>Eukaryota</taxon>
        <taxon>Metazoa</taxon>
        <taxon>Ecdysozoa</taxon>
        <taxon>Arthropoda</taxon>
        <taxon>Chelicerata</taxon>
        <taxon>Arachnida</taxon>
        <taxon>Pseudoscorpiones</taxon>
        <taxon>Cheliferoidea</taxon>
        <taxon>Chernetidae</taxon>
        <taxon>Cordylochernes</taxon>
    </lineage>
</organism>